<dbReference type="PROSITE" id="PS51462">
    <property type="entry name" value="NUDIX"/>
    <property type="match status" value="1"/>
</dbReference>
<evidence type="ECO:0000256" key="3">
    <source>
        <dbReference type="ARBA" id="ARBA00022801"/>
    </source>
</evidence>
<reference evidence="7 8" key="1">
    <citation type="submission" date="2019-07" db="EMBL/GenBank/DDBJ databases">
        <title>Complete Genome Sequence and Methylome Analysis of Nocardia otitidis-caviarum NEB252.</title>
        <authorList>
            <person name="Fomenkov A."/>
            <person name="Anton B.P."/>
            <person name="Vincze T."/>
            <person name="Roberts R.J."/>
        </authorList>
    </citation>
    <scope>NUCLEOTIDE SEQUENCE [LARGE SCALE GENOMIC DNA]</scope>
    <source>
        <strain evidence="7 8">NEB252</strain>
    </source>
</reference>
<dbReference type="GO" id="GO:0016787">
    <property type="term" value="F:hydrolase activity"/>
    <property type="evidence" value="ECO:0007669"/>
    <property type="project" value="UniProtKB-KW"/>
</dbReference>
<dbReference type="SUPFAM" id="SSF55811">
    <property type="entry name" value="Nudix"/>
    <property type="match status" value="1"/>
</dbReference>
<name>A0A516NJ02_9NOCA</name>
<accession>A0A516NJ02</accession>
<dbReference type="PROSITE" id="PS00893">
    <property type="entry name" value="NUDIX_BOX"/>
    <property type="match status" value="1"/>
</dbReference>
<feature type="domain" description="Nudix hydrolase" evidence="6">
    <location>
        <begin position="18"/>
        <end position="148"/>
    </location>
</feature>
<evidence type="ECO:0000256" key="5">
    <source>
        <dbReference type="SAM" id="MobiDB-lite"/>
    </source>
</evidence>
<dbReference type="PANTHER" id="PTHR43046">
    <property type="entry name" value="GDP-MANNOSE MANNOSYL HYDROLASE"/>
    <property type="match status" value="1"/>
</dbReference>
<dbReference type="InterPro" id="IPR020084">
    <property type="entry name" value="NUDIX_hydrolase_CS"/>
</dbReference>
<keyword evidence="3 4" id="KW-0378">Hydrolase</keyword>
<gene>
    <name evidence="7" type="ORF">FOH10_09165</name>
</gene>
<dbReference type="Gene3D" id="3.90.79.10">
    <property type="entry name" value="Nucleoside Triphosphate Pyrophosphohydrolase"/>
    <property type="match status" value="1"/>
</dbReference>
<sequence>MGHRIDYHQDPNAPAANSVRPSAGAFVQRGDDVLLIRRTDNGNWSMPGGAHDPGESLSRTAVRETREETGVDIRLTGLVGIFTDPTHVIHYTSNDEVRQEFTIIYRGEPIGGHPTPSSESREVEWVPAQRIPSLTMDPSQRKRIEWALTQSEPYIDPDMP</sequence>
<dbReference type="Pfam" id="PF00293">
    <property type="entry name" value="NUDIX"/>
    <property type="match status" value="1"/>
</dbReference>
<comment type="similarity">
    <text evidence="2 4">Belongs to the Nudix hydrolase family.</text>
</comment>
<dbReference type="RefSeq" id="WP_143980389.1">
    <property type="nucleotide sequence ID" value="NZ_JANDZZ010000001.1"/>
</dbReference>
<dbReference type="InterPro" id="IPR020476">
    <property type="entry name" value="Nudix_hydrolase"/>
</dbReference>
<dbReference type="InterPro" id="IPR000086">
    <property type="entry name" value="NUDIX_hydrolase_dom"/>
</dbReference>
<evidence type="ECO:0000256" key="2">
    <source>
        <dbReference type="ARBA" id="ARBA00005582"/>
    </source>
</evidence>
<evidence type="ECO:0000313" key="8">
    <source>
        <dbReference type="Proteomes" id="UP000317039"/>
    </source>
</evidence>
<feature type="region of interest" description="Disordered" evidence="5">
    <location>
        <begin position="1"/>
        <end position="21"/>
    </location>
</feature>
<comment type="cofactor">
    <cofactor evidence="1">
        <name>Mg(2+)</name>
        <dbReference type="ChEBI" id="CHEBI:18420"/>
    </cofactor>
</comment>
<evidence type="ECO:0000256" key="4">
    <source>
        <dbReference type="RuleBase" id="RU003476"/>
    </source>
</evidence>
<dbReference type="PANTHER" id="PTHR43046:SF16">
    <property type="entry name" value="ADP-RIBOSE PYROPHOSPHATASE YJHB-RELATED"/>
    <property type="match status" value="1"/>
</dbReference>
<dbReference type="EMBL" id="CP041695">
    <property type="protein sequence ID" value="QDP78883.1"/>
    <property type="molecule type" value="Genomic_DNA"/>
</dbReference>
<protein>
    <submittedName>
        <fullName evidence="7">NUDIX domain-containing protein</fullName>
    </submittedName>
</protein>
<evidence type="ECO:0000313" key="7">
    <source>
        <dbReference type="EMBL" id="QDP78883.1"/>
    </source>
</evidence>
<dbReference type="AlphaFoldDB" id="A0A516NJ02"/>
<evidence type="ECO:0000259" key="6">
    <source>
        <dbReference type="PROSITE" id="PS51462"/>
    </source>
</evidence>
<dbReference type="InterPro" id="IPR015797">
    <property type="entry name" value="NUDIX_hydrolase-like_dom_sf"/>
</dbReference>
<dbReference type="Proteomes" id="UP000317039">
    <property type="component" value="Chromosome"/>
</dbReference>
<dbReference type="PRINTS" id="PR00502">
    <property type="entry name" value="NUDIXFAMILY"/>
</dbReference>
<proteinExistence type="inferred from homology"/>
<dbReference type="KEGG" id="nod:FOH10_09165"/>
<evidence type="ECO:0000256" key="1">
    <source>
        <dbReference type="ARBA" id="ARBA00001946"/>
    </source>
</evidence>
<organism evidence="7 8">
    <name type="scientific">Nocardia otitidiscaviarum</name>
    <dbReference type="NCBI Taxonomy" id="1823"/>
    <lineage>
        <taxon>Bacteria</taxon>
        <taxon>Bacillati</taxon>
        <taxon>Actinomycetota</taxon>
        <taxon>Actinomycetes</taxon>
        <taxon>Mycobacteriales</taxon>
        <taxon>Nocardiaceae</taxon>
        <taxon>Nocardia</taxon>
    </lineage>
</organism>